<sequence>MSFGKSLLGLFKTRPQSITQLASAIEHNIPYYRIHGGCPENGLPTRGNFDRVTIEALVKYISVNKPLVAYGGTVLLENLFTGFLQGKKVENGVSGLIVGVPGRVIELSSLYEPLLDYFTGLNPEEATNAVANFIKENEAIIENLSEDRIIAYVTDLEDLMQGEPVRNHFADLNPLLPEKLTIHELQDTDFVRELWEGMTSKNSLRSE</sequence>
<dbReference type="RefSeq" id="WP_028381796.1">
    <property type="nucleotide sequence ID" value="NZ_CAAAIT010000008.1"/>
</dbReference>
<dbReference type="Proteomes" id="UP000054921">
    <property type="component" value="Unassembled WGS sequence"/>
</dbReference>
<proteinExistence type="predicted"/>
<dbReference type="AlphaFoldDB" id="A0A0W0S7M5"/>
<name>A0A0W0S7M5_9GAMM</name>
<dbReference type="OrthoDB" id="5650020at2"/>
<evidence type="ECO:0000313" key="1">
    <source>
        <dbReference type="EMBL" id="KTC79414.1"/>
    </source>
</evidence>
<gene>
    <name evidence="1" type="ORF">Lche_1434</name>
    <name evidence="2" type="ORF">NCTC11976_02100</name>
</gene>
<dbReference type="STRING" id="28084.Lche_1434"/>
<reference evidence="1 3" key="1">
    <citation type="submission" date="2015-11" db="EMBL/GenBank/DDBJ databases">
        <title>Genomic analysis of 38 Legionella species identifies large and diverse effector repertoires.</title>
        <authorList>
            <person name="Burstein D."/>
            <person name="Amaro F."/>
            <person name="Zusman T."/>
            <person name="Lifshitz Z."/>
            <person name="Cohen O."/>
            <person name="Gilbert J.A."/>
            <person name="Pupko T."/>
            <person name="Shuman H.A."/>
            <person name="Segal G."/>
        </authorList>
    </citation>
    <scope>NUCLEOTIDE SEQUENCE [LARGE SCALE GENOMIC DNA]</scope>
    <source>
        <strain evidence="1 3">ORW</strain>
    </source>
</reference>
<evidence type="ECO:0000313" key="2">
    <source>
        <dbReference type="EMBL" id="VEB37211.1"/>
    </source>
</evidence>
<protein>
    <submittedName>
        <fullName evidence="1">Uncharacterized protein</fullName>
    </submittedName>
</protein>
<dbReference type="PATRIC" id="fig|28084.5.peg.1561"/>
<dbReference type="EMBL" id="LNXW01000013">
    <property type="protein sequence ID" value="KTC79414.1"/>
    <property type="molecule type" value="Genomic_DNA"/>
</dbReference>
<keyword evidence="4" id="KW-1185">Reference proteome</keyword>
<dbReference type="Proteomes" id="UP000277577">
    <property type="component" value="Chromosome"/>
</dbReference>
<reference evidence="2 4" key="2">
    <citation type="submission" date="2018-12" db="EMBL/GenBank/DDBJ databases">
        <authorList>
            <consortium name="Pathogen Informatics"/>
        </authorList>
    </citation>
    <scope>NUCLEOTIDE SEQUENCE [LARGE SCALE GENOMIC DNA]</scope>
    <source>
        <strain evidence="2 4">NCTC11976</strain>
    </source>
</reference>
<dbReference type="EMBL" id="LR134173">
    <property type="protein sequence ID" value="VEB37211.1"/>
    <property type="molecule type" value="Genomic_DNA"/>
</dbReference>
<evidence type="ECO:0000313" key="4">
    <source>
        <dbReference type="Proteomes" id="UP000277577"/>
    </source>
</evidence>
<evidence type="ECO:0000313" key="3">
    <source>
        <dbReference type="Proteomes" id="UP000054921"/>
    </source>
</evidence>
<organism evidence="1 3">
    <name type="scientific">Legionella cherrii</name>
    <dbReference type="NCBI Taxonomy" id="28084"/>
    <lineage>
        <taxon>Bacteria</taxon>
        <taxon>Pseudomonadati</taxon>
        <taxon>Pseudomonadota</taxon>
        <taxon>Gammaproteobacteria</taxon>
        <taxon>Legionellales</taxon>
        <taxon>Legionellaceae</taxon>
        <taxon>Legionella</taxon>
    </lineage>
</organism>
<accession>A0A0W0S7M5</accession>